<dbReference type="RefSeq" id="XP_056559720.1">
    <property type="nucleotide sequence ID" value="XM_056692991.1"/>
</dbReference>
<organism evidence="5 6">
    <name type="scientific">Penicillium cataractarum</name>
    <dbReference type="NCBI Taxonomy" id="2100454"/>
    <lineage>
        <taxon>Eukaryota</taxon>
        <taxon>Fungi</taxon>
        <taxon>Dikarya</taxon>
        <taxon>Ascomycota</taxon>
        <taxon>Pezizomycotina</taxon>
        <taxon>Eurotiomycetes</taxon>
        <taxon>Eurotiomycetidae</taxon>
        <taxon>Eurotiales</taxon>
        <taxon>Aspergillaceae</taxon>
        <taxon>Penicillium</taxon>
    </lineage>
</organism>
<gene>
    <name evidence="5" type="ORF">N7496_000060</name>
</gene>
<evidence type="ECO:0000256" key="3">
    <source>
        <dbReference type="ARBA" id="ARBA00022679"/>
    </source>
</evidence>
<dbReference type="InterPro" id="IPR023213">
    <property type="entry name" value="CAT-like_dom_sf"/>
</dbReference>
<evidence type="ECO:0000256" key="1">
    <source>
        <dbReference type="ARBA" id="ARBA00005179"/>
    </source>
</evidence>
<keyword evidence="4" id="KW-0012">Acyltransferase</keyword>
<evidence type="ECO:0000256" key="2">
    <source>
        <dbReference type="ARBA" id="ARBA00009861"/>
    </source>
</evidence>
<evidence type="ECO:0000313" key="6">
    <source>
        <dbReference type="Proteomes" id="UP001147782"/>
    </source>
</evidence>
<proteinExistence type="inferred from homology"/>
<dbReference type="InterPro" id="IPR051283">
    <property type="entry name" value="Sec_Metabolite_Acyltrans"/>
</dbReference>
<comment type="pathway">
    <text evidence="1">Secondary metabolite biosynthesis.</text>
</comment>
<name>A0A9W9VT84_9EURO</name>
<evidence type="ECO:0000256" key="4">
    <source>
        <dbReference type="ARBA" id="ARBA00023315"/>
    </source>
</evidence>
<reference evidence="5" key="2">
    <citation type="journal article" date="2023" name="IMA Fungus">
        <title>Comparative genomic study of the Penicillium genus elucidates a diverse pangenome and 15 lateral gene transfer events.</title>
        <authorList>
            <person name="Petersen C."/>
            <person name="Sorensen T."/>
            <person name="Nielsen M.R."/>
            <person name="Sondergaard T.E."/>
            <person name="Sorensen J.L."/>
            <person name="Fitzpatrick D.A."/>
            <person name="Frisvad J.C."/>
            <person name="Nielsen K.L."/>
        </authorList>
    </citation>
    <scope>NUCLEOTIDE SEQUENCE</scope>
    <source>
        <strain evidence="5">IBT 29864</strain>
    </source>
</reference>
<dbReference type="Pfam" id="PF02458">
    <property type="entry name" value="Transferase"/>
    <property type="match status" value="1"/>
</dbReference>
<sequence length="522" mass="59304">MMRLFYNPQSRGRGPKTVPTDDIIPLRFWDTALCMRGTVIDISLKFDDCLDISKIRAALDELFKLDNWKQVGARLREHVCDLLFAFVGLNRIRTDFISPPQNGKLEYHIPQSFDSSRPAYHFTNVEHSMNIGDHPLGKKLPQASDKPMVYGSPDEFTPLVCGVDSPTSLDDWIHSDRPQFSIHTVSFNDSTIITVTWIHTLADVMGLKIFLDAWTAMLRGDPTAVPKLEDFRSDPLSLLGQRTPANKYHYYDRVFARKDFFWFIGMNILERLWYRQEERRTICLPAASLKHLRSRAMDQISAISPTDKESAPFVSESDVLLAWWVSTVHSALALRPDQVILVNNALNLRTSTHDAFETSEDMYMGNALCMSPTFLSGRQISEESLGQIALRIRESLVQQRTTEQVEAMTALQMETMETTGYLALVGDPRMLLLSCSNWNKARLYDMDFSSAVVRKSPSADIDRLRAPGKPTYVNGVQHSANSFRNVLSVKGKDSAGNWWLTGVLRTNAWKRVQAQLDMIDTI</sequence>
<dbReference type="OrthoDB" id="21502at2759"/>
<dbReference type="GO" id="GO:0016746">
    <property type="term" value="F:acyltransferase activity"/>
    <property type="evidence" value="ECO:0007669"/>
    <property type="project" value="UniProtKB-KW"/>
</dbReference>
<dbReference type="EMBL" id="JAPZBS010000001">
    <property type="protein sequence ID" value="KAJ5388992.1"/>
    <property type="molecule type" value="Genomic_DNA"/>
</dbReference>
<keyword evidence="6" id="KW-1185">Reference proteome</keyword>
<dbReference type="Proteomes" id="UP001147782">
    <property type="component" value="Unassembled WGS sequence"/>
</dbReference>
<dbReference type="PANTHER" id="PTHR31896">
    <property type="entry name" value="FAMILY REGULATORY PROTEIN, PUTATIVE (AFU_ORTHOLOGUE AFUA_3G14730)-RELATED"/>
    <property type="match status" value="1"/>
</dbReference>
<protein>
    <submittedName>
        <fullName evidence="5">Transferase</fullName>
    </submittedName>
</protein>
<reference evidence="5" key="1">
    <citation type="submission" date="2022-11" db="EMBL/GenBank/DDBJ databases">
        <authorList>
            <person name="Petersen C."/>
        </authorList>
    </citation>
    <scope>NUCLEOTIDE SEQUENCE</scope>
    <source>
        <strain evidence="5">IBT 29864</strain>
    </source>
</reference>
<dbReference type="AlphaFoldDB" id="A0A9W9VT84"/>
<dbReference type="GeneID" id="81432168"/>
<comment type="caution">
    <text evidence="5">The sequence shown here is derived from an EMBL/GenBank/DDBJ whole genome shotgun (WGS) entry which is preliminary data.</text>
</comment>
<dbReference type="PANTHER" id="PTHR31896:SF69">
    <property type="entry name" value="FAMILY REGULATORY PROTEIN, PUTATIVE (AFU_ORTHOLOGUE AFUA_3G14730)-RELATED"/>
    <property type="match status" value="1"/>
</dbReference>
<keyword evidence="3 5" id="KW-0808">Transferase</keyword>
<accession>A0A9W9VT84</accession>
<comment type="similarity">
    <text evidence="2">Belongs to the plant acyltransferase family.</text>
</comment>
<dbReference type="Gene3D" id="3.30.559.10">
    <property type="entry name" value="Chloramphenicol acetyltransferase-like domain"/>
    <property type="match status" value="2"/>
</dbReference>
<evidence type="ECO:0000313" key="5">
    <source>
        <dbReference type="EMBL" id="KAJ5388992.1"/>
    </source>
</evidence>